<dbReference type="AlphaFoldDB" id="A0A6H5GBF1"/>
<protein>
    <recommendedName>
        <fullName evidence="2">C2H2-type domain-containing protein</fullName>
    </recommendedName>
</protein>
<keyword evidence="1" id="KW-0863">Zinc-finger</keyword>
<dbReference type="SUPFAM" id="SSF57667">
    <property type="entry name" value="beta-beta-alpha zinc fingers"/>
    <property type="match status" value="1"/>
</dbReference>
<proteinExistence type="predicted"/>
<dbReference type="InterPro" id="IPR013087">
    <property type="entry name" value="Znf_C2H2_type"/>
</dbReference>
<reference evidence="3 4" key="1">
    <citation type="submission" date="2020-02" db="EMBL/GenBank/DDBJ databases">
        <authorList>
            <person name="Ferguson B K."/>
        </authorList>
    </citation>
    <scope>NUCLEOTIDE SEQUENCE [LARGE SCALE GENOMIC DNA]</scope>
</reference>
<evidence type="ECO:0000313" key="4">
    <source>
        <dbReference type="Proteomes" id="UP000479000"/>
    </source>
</evidence>
<accession>A0A6H5GBF1</accession>
<dbReference type="Gene3D" id="3.30.160.60">
    <property type="entry name" value="Classic Zinc Finger"/>
    <property type="match status" value="1"/>
</dbReference>
<dbReference type="OrthoDB" id="8186305at2759"/>
<dbReference type="GO" id="GO:0008270">
    <property type="term" value="F:zinc ion binding"/>
    <property type="evidence" value="ECO:0007669"/>
    <property type="project" value="UniProtKB-KW"/>
</dbReference>
<gene>
    <name evidence="3" type="ORF">NTEN_LOCUS6404</name>
</gene>
<evidence type="ECO:0000313" key="3">
    <source>
        <dbReference type="EMBL" id="CAB0000617.1"/>
    </source>
</evidence>
<sequence>SYLCSQCNRSYRLLDSLLRHQKRECGKMPSFKCKYCPYKAKRNYTVKTHIALRHRDLDKAGLTFAQRAAALTNCYPLSSAIRAANAERRRHSFASFALTKRRGGSISRGTWCCDTVSYERVNLNIFYFFQGVYIT</sequence>
<evidence type="ECO:0000256" key="1">
    <source>
        <dbReference type="PROSITE-ProRule" id="PRU00042"/>
    </source>
</evidence>
<dbReference type="PROSITE" id="PS50157">
    <property type="entry name" value="ZINC_FINGER_C2H2_2"/>
    <property type="match status" value="1"/>
</dbReference>
<feature type="domain" description="C2H2-type" evidence="2">
    <location>
        <begin position="2"/>
        <end position="29"/>
    </location>
</feature>
<keyword evidence="1" id="KW-0479">Metal-binding</keyword>
<keyword evidence="1" id="KW-0862">Zinc</keyword>
<dbReference type="InterPro" id="IPR036236">
    <property type="entry name" value="Znf_C2H2_sf"/>
</dbReference>
<name>A0A6H5GBF1_9HEMI</name>
<feature type="non-terminal residue" evidence="3">
    <location>
        <position position="1"/>
    </location>
</feature>
<evidence type="ECO:0000259" key="2">
    <source>
        <dbReference type="PROSITE" id="PS50157"/>
    </source>
</evidence>
<dbReference type="EMBL" id="CADCXU010009678">
    <property type="protein sequence ID" value="CAB0000617.1"/>
    <property type="molecule type" value="Genomic_DNA"/>
</dbReference>
<dbReference type="Proteomes" id="UP000479000">
    <property type="component" value="Unassembled WGS sequence"/>
</dbReference>
<dbReference type="SMART" id="SM00355">
    <property type="entry name" value="ZnF_C2H2"/>
    <property type="match status" value="2"/>
</dbReference>
<keyword evidence="4" id="KW-1185">Reference proteome</keyword>
<organism evidence="3 4">
    <name type="scientific">Nesidiocoris tenuis</name>
    <dbReference type="NCBI Taxonomy" id="355587"/>
    <lineage>
        <taxon>Eukaryota</taxon>
        <taxon>Metazoa</taxon>
        <taxon>Ecdysozoa</taxon>
        <taxon>Arthropoda</taxon>
        <taxon>Hexapoda</taxon>
        <taxon>Insecta</taxon>
        <taxon>Pterygota</taxon>
        <taxon>Neoptera</taxon>
        <taxon>Paraneoptera</taxon>
        <taxon>Hemiptera</taxon>
        <taxon>Heteroptera</taxon>
        <taxon>Panheteroptera</taxon>
        <taxon>Cimicomorpha</taxon>
        <taxon>Miridae</taxon>
        <taxon>Dicyphina</taxon>
        <taxon>Nesidiocoris</taxon>
    </lineage>
</organism>